<dbReference type="Proteomes" id="UP000525298">
    <property type="component" value="Unassembled WGS sequence"/>
</dbReference>
<dbReference type="GO" id="GO:0032259">
    <property type="term" value="P:methylation"/>
    <property type="evidence" value="ECO:0007669"/>
    <property type="project" value="UniProtKB-KW"/>
</dbReference>
<dbReference type="GO" id="GO:0008757">
    <property type="term" value="F:S-adenosylmethionine-dependent methyltransferase activity"/>
    <property type="evidence" value="ECO:0007669"/>
    <property type="project" value="InterPro"/>
</dbReference>
<dbReference type="EMBL" id="JACDUS010000003">
    <property type="protein sequence ID" value="MBA2881177.1"/>
    <property type="molecule type" value="Genomic_DNA"/>
</dbReference>
<dbReference type="PANTHER" id="PTHR43591">
    <property type="entry name" value="METHYLTRANSFERASE"/>
    <property type="match status" value="1"/>
</dbReference>
<feature type="domain" description="Methyltransferase type 11" evidence="1">
    <location>
        <begin position="46"/>
        <end position="132"/>
    </location>
</feature>
<protein>
    <submittedName>
        <fullName evidence="2">Ubiquinone/menaquinone biosynthesis C-methylase UbiE</fullName>
    </submittedName>
</protein>
<dbReference type="InterPro" id="IPR029063">
    <property type="entry name" value="SAM-dependent_MTases_sf"/>
</dbReference>
<evidence type="ECO:0000259" key="1">
    <source>
        <dbReference type="Pfam" id="PF08241"/>
    </source>
</evidence>
<dbReference type="CDD" id="cd02440">
    <property type="entry name" value="AdoMet_MTases"/>
    <property type="match status" value="1"/>
</dbReference>
<dbReference type="Gene3D" id="3.40.50.150">
    <property type="entry name" value="Vaccinia Virus protein VP39"/>
    <property type="match status" value="1"/>
</dbReference>
<organism evidence="2 3">
    <name type="scientific">Desulfosalsimonas propionicica</name>
    <dbReference type="NCBI Taxonomy" id="332175"/>
    <lineage>
        <taxon>Bacteria</taxon>
        <taxon>Pseudomonadati</taxon>
        <taxon>Thermodesulfobacteriota</taxon>
        <taxon>Desulfobacteria</taxon>
        <taxon>Desulfobacterales</taxon>
        <taxon>Desulfosalsimonadaceae</taxon>
        <taxon>Desulfosalsimonas</taxon>
    </lineage>
</organism>
<keyword evidence="2" id="KW-0808">Transferase</keyword>
<keyword evidence="2" id="KW-0830">Ubiquinone</keyword>
<gene>
    <name evidence="2" type="ORF">HNR65_001503</name>
</gene>
<evidence type="ECO:0000313" key="2">
    <source>
        <dbReference type="EMBL" id="MBA2881177.1"/>
    </source>
</evidence>
<name>A0A7W0HKF6_9BACT</name>
<keyword evidence="3" id="KW-1185">Reference proteome</keyword>
<evidence type="ECO:0000313" key="3">
    <source>
        <dbReference type="Proteomes" id="UP000525298"/>
    </source>
</evidence>
<dbReference type="Pfam" id="PF08241">
    <property type="entry name" value="Methyltransf_11"/>
    <property type="match status" value="1"/>
</dbReference>
<dbReference type="SUPFAM" id="SSF53335">
    <property type="entry name" value="S-adenosyl-L-methionine-dependent methyltransferases"/>
    <property type="match status" value="1"/>
</dbReference>
<keyword evidence="2" id="KW-0489">Methyltransferase</keyword>
<accession>A0A7W0HKF6</accession>
<proteinExistence type="predicted"/>
<dbReference type="RefSeq" id="WP_181550831.1">
    <property type="nucleotide sequence ID" value="NZ_JACDUS010000003.1"/>
</dbReference>
<comment type="caution">
    <text evidence="2">The sequence shown here is derived from an EMBL/GenBank/DDBJ whole genome shotgun (WGS) entry which is preliminary data.</text>
</comment>
<dbReference type="AlphaFoldDB" id="A0A7W0HKF6"/>
<sequence length="263" mass="30023">MSYVFDHQDAARYEKWLSMEKNRRVLDLETRVMMEMLRPVPVRRLLDIGCGTGASLEPFLNKGIELTGIDPSPAMLDYAGQRLGNPVDLYQGYAEDLPFADNSFHYAILFLTLEFCDDPGRALEEACRVARDRVFVGILNRYSGYALRCRMARLFRNSVYSRARFLSINEVRRAFYAMLGQVPVQWRTVLQFPVAVSSVLNRLESFRILQYSPFGGFAGIVADPIPRFQVSPLTLRCKVNQIAASNEQVAGWSRDCNDQKIQN</sequence>
<reference evidence="2 3" key="1">
    <citation type="submission" date="2020-07" db="EMBL/GenBank/DDBJ databases">
        <title>Genomic Encyclopedia of Type Strains, Phase IV (KMG-IV): sequencing the most valuable type-strain genomes for metagenomic binning, comparative biology and taxonomic classification.</title>
        <authorList>
            <person name="Goeker M."/>
        </authorList>
    </citation>
    <scope>NUCLEOTIDE SEQUENCE [LARGE SCALE GENOMIC DNA]</scope>
    <source>
        <strain evidence="2 3">DSM 17721</strain>
    </source>
</reference>
<dbReference type="InterPro" id="IPR013216">
    <property type="entry name" value="Methyltransf_11"/>
</dbReference>